<dbReference type="InterPro" id="IPR050319">
    <property type="entry name" value="ABC_transp_ATP-bind"/>
</dbReference>
<sequence>MSTLLEVEDLWIRYEGGYLLARRAHEKVAVRGVSFAVAEGQTFGLVGESGSGKSSVGKAILRLVQPSSGAIRFDGQDIVEFGRKTPLSYRGDVQVIFQDPWSSLNARAPIGRILAEPMRRHGRVAPGKERHRVVELLERVGLAPNHADRLPSQLSGGQRQRVAIARALAVEPRLIVCDEPVSALDVSTQGQVINLLQDLQEQLGLTYVFIAHDLGVVRHISQQIGVMASGELVETGLADDVYLRPQHSYTRALIDAEPLPDPDYQRERRRARRTAAQNTADAVPGTGSGPAR</sequence>
<dbReference type="GO" id="GO:0055085">
    <property type="term" value="P:transmembrane transport"/>
    <property type="evidence" value="ECO:0007669"/>
    <property type="project" value="UniProtKB-ARBA"/>
</dbReference>
<comment type="similarity">
    <text evidence="1">Belongs to the ABC transporter superfamily.</text>
</comment>
<feature type="region of interest" description="Disordered" evidence="5">
    <location>
        <begin position="257"/>
        <end position="292"/>
    </location>
</feature>
<keyword evidence="4 7" id="KW-0067">ATP-binding</keyword>
<dbReference type="InterPro" id="IPR003439">
    <property type="entry name" value="ABC_transporter-like_ATP-bd"/>
</dbReference>
<dbReference type="PROSITE" id="PS00211">
    <property type="entry name" value="ABC_TRANSPORTER_1"/>
    <property type="match status" value="1"/>
</dbReference>
<dbReference type="AlphaFoldDB" id="A0A937RR52"/>
<evidence type="ECO:0000313" key="8">
    <source>
        <dbReference type="Proteomes" id="UP000604475"/>
    </source>
</evidence>
<dbReference type="CDD" id="cd03257">
    <property type="entry name" value="ABC_NikE_OppD_transporters"/>
    <property type="match status" value="1"/>
</dbReference>
<evidence type="ECO:0000256" key="5">
    <source>
        <dbReference type="SAM" id="MobiDB-lite"/>
    </source>
</evidence>
<evidence type="ECO:0000259" key="6">
    <source>
        <dbReference type="PROSITE" id="PS50893"/>
    </source>
</evidence>
<dbReference type="RefSeq" id="WP_203002230.1">
    <property type="nucleotide sequence ID" value="NZ_JADWYU010000246.1"/>
</dbReference>
<evidence type="ECO:0000256" key="4">
    <source>
        <dbReference type="ARBA" id="ARBA00022840"/>
    </source>
</evidence>
<feature type="domain" description="ABC transporter" evidence="6">
    <location>
        <begin position="5"/>
        <end position="254"/>
    </location>
</feature>
<dbReference type="InterPro" id="IPR017871">
    <property type="entry name" value="ABC_transporter-like_CS"/>
</dbReference>
<dbReference type="Proteomes" id="UP000604475">
    <property type="component" value="Unassembled WGS sequence"/>
</dbReference>
<comment type="caution">
    <text evidence="7">The sequence shown here is derived from an EMBL/GenBank/DDBJ whole genome shotgun (WGS) entry which is preliminary data.</text>
</comment>
<dbReference type="PROSITE" id="PS50893">
    <property type="entry name" value="ABC_TRANSPORTER_2"/>
    <property type="match status" value="1"/>
</dbReference>
<evidence type="ECO:0000313" key="7">
    <source>
        <dbReference type="EMBL" id="MBL7633445.1"/>
    </source>
</evidence>
<dbReference type="GO" id="GO:0005524">
    <property type="term" value="F:ATP binding"/>
    <property type="evidence" value="ECO:0007669"/>
    <property type="project" value="UniProtKB-KW"/>
</dbReference>
<dbReference type="InterPro" id="IPR003593">
    <property type="entry name" value="AAA+_ATPase"/>
</dbReference>
<dbReference type="SMART" id="SM00382">
    <property type="entry name" value="AAA"/>
    <property type="match status" value="1"/>
</dbReference>
<keyword evidence="8" id="KW-1185">Reference proteome</keyword>
<organism evidence="7 8">
    <name type="scientific">Frankia nepalensis</name>
    <dbReference type="NCBI Taxonomy" id="1836974"/>
    <lineage>
        <taxon>Bacteria</taxon>
        <taxon>Bacillati</taxon>
        <taxon>Actinomycetota</taxon>
        <taxon>Actinomycetes</taxon>
        <taxon>Frankiales</taxon>
        <taxon>Frankiaceae</taxon>
        <taxon>Frankia</taxon>
    </lineage>
</organism>
<dbReference type="EMBL" id="JAEACQ010000382">
    <property type="protein sequence ID" value="MBL7633445.1"/>
    <property type="molecule type" value="Genomic_DNA"/>
</dbReference>
<dbReference type="Pfam" id="PF00005">
    <property type="entry name" value="ABC_tran"/>
    <property type="match status" value="1"/>
</dbReference>
<proteinExistence type="inferred from homology"/>
<dbReference type="PANTHER" id="PTHR43776:SF7">
    <property type="entry name" value="D,D-DIPEPTIDE TRANSPORT ATP-BINDING PROTEIN DDPF-RELATED"/>
    <property type="match status" value="1"/>
</dbReference>
<dbReference type="Gene3D" id="3.40.50.300">
    <property type="entry name" value="P-loop containing nucleotide triphosphate hydrolases"/>
    <property type="match status" value="1"/>
</dbReference>
<reference evidence="7" key="1">
    <citation type="submission" date="2020-12" db="EMBL/GenBank/DDBJ databases">
        <title>Genomic characterization of non-nitrogen-fixing Frankia strains.</title>
        <authorList>
            <person name="Carlos-Shanley C."/>
            <person name="Guerra T."/>
            <person name="Hahn D."/>
        </authorList>
    </citation>
    <scope>NUCLEOTIDE SEQUENCE</scope>
    <source>
        <strain evidence="7">CN6</strain>
    </source>
</reference>
<dbReference type="InterPro" id="IPR027417">
    <property type="entry name" value="P-loop_NTPase"/>
</dbReference>
<dbReference type="GO" id="GO:0016887">
    <property type="term" value="F:ATP hydrolysis activity"/>
    <property type="evidence" value="ECO:0007669"/>
    <property type="project" value="InterPro"/>
</dbReference>
<dbReference type="SUPFAM" id="SSF52540">
    <property type="entry name" value="P-loop containing nucleoside triphosphate hydrolases"/>
    <property type="match status" value="1"/>
</dbReference>
<evidence type="ECO:0000256" key="3">
    <source>
        <dbReference type="ARBA" id="ARBA00022741"/>
    </source>
</evidence>
<protein>
    <submittedName>
        <fullName evidence="7">ABC transporter ATP-binding protein</fullName>
    </submittedName>
</protein>
<gene>
    <name evidence="7" type="ORF">I7412_41080</name>
</gene>
<evidence type="ECO:0000256" key="2">
    <source>
        <dbReference type="ARBA" id="ARBA00022448"/>
    </source>
</evidence>
<keyword evidence="2" id="KW-0813">Transport</keyword>
<dbReference type="PANTHER" id="PTHR43776">
    <property type="entry name" value="TRANSPORT ATP-BINDING PROTEIN"/>
    <property type="match status" value="1"/>
</dbReference>
<keyword evidence="3" id="KW-0547">Nucleotide-binding</keyword>
<accession>A0A937RR52</accession>
<evidence type="ECO:0000256" key="1">
    <source>
        <dbReference type="ARBA" id="ARBA00005417"/>
    </source>
</evidence>
<name>A0A937RR52_9ACTN</name>